<reference evidence="10 11" key="1">
    <citation type="journal article" date="2007" name="PLoS Genet.">
        <title>Patterns and implications of gene gain and loss in the evolution of Prochlorococcus.</title>
        <authorList>
            <person name="Kettler G.C."/>
            <person name="Martiny A.C."/>
            <person name="Huang K."/>
            <person name="Zucker J."/>
            <person name="Coleman M.L."/>
            <person name="Rodrigue S."/>
            <person name="Chen F."/>
            <person name="Lapidus A."/>
            <person name="Ferriera S."/>
            <person name="Johnson J."/>
            <person name="Steglich C."/>
            <person name="Church G.M."/>
            <person name="Richardson P."/>
            <person name="Chisholm S.W."/>
        </authorList>
    </citation>
    <scope>NUCLEOTIDE SEQUENCE [LARGE SCALE GENOMIC DNA]</scope>
    <source>
        <strain evidence="10 11">MIT 9215</strain>
    </source>
</reference>
<comment type="pathway">
    <text evidence="2 8">Metabolic intermediate biosynthesis; chorismate biosynthesis; chorismate from D-erythrose 4-phosphate and phosphoenolpyruvate: step 1/7.</text>
</comment>
<evidence type="ECO:0000256" key="8">
    <source>
        <dbReference type="PIRNR" id="PIRNR001361"/>
    </source>
</evidence>
<proteinExistence type="inferred from homology"/>
<dbReference type="PANTHER" id="PTHR21225:SF10">
    <property type="entry name" value="PHOSPHO-2-DEHYDRO-3-DEOXYHEPTONATE ALDOLASE, TYR-SENSITIVE"/>
    <property type="match status" value="1"/>
</dbReference>
<dbReference type="NCBIfam" id="NF009396">
    <property type="entry name" value="PRK12756.1"/>
    <property type="match status" value="1"/>
</dbReference>
<dbReference type="InterPro" id="IPR006219">
    <property type="entry name" value="DAHP_synth_1"/>
</dbReference>
<organism evidence="10 11">
    <name type="scientific">Prochlorococcus marinus (strain MIT 9215)</name>
    <dbReference type="NCBI Taxonomy" id="93060"/>
    <lineage>
        <taxon>Bacteria</taxon>
        <taxon>Bacillati</taxon>
        <taxon>Cyanobacteriota</taxon>
        <taxon>Cyanophyceae</taxon>
        <taxon>Synechococcales</taxon>
        <taxon>Prochlorococcaceae</taxon>
        <taxon>Prochlorococcus</taxon>
    </lineage>
</organism>
<evidence type="ECO:0000256" key="3">
    <source>
        <dbReference type="ARBA" id="ARBA00007985"/>
    </source>
</evidence>
<evidence type="ECO:0000313" key="10">
    <source>
        <dbReference type="EMBL" id="ABV51585.1"/>
    </source>
</evidence>
<keyword evidence="6 8" id="KW-0057">Aromatic amino acid biosynthesis</keyword>
<comment type="similarity">
    <text evidence="3 8">Belongs to the class-I DAHP synthase family.</text>
</comment>
<dbReference type="GO" id="GO:0005737">
    <property type="term" value="C:cytoplasm"/>
    <property type="evidence" value="ECO:0007669"/>
    <property type="project" value="TreeGrafter"/>
</dbReference>
<dbReference type="EC" id="2.5.1.54" evidence="8"/>
<dbReference type="eggNOG" id="COG0722">
    <property type="taxonomic scope" value="Bacteria"/>
</dbReference>
<dbReference type="SUPFAM" id="SSF51569">
    <property type="entry name" value="Aldolase"/>
    <property type="match status" value="1"/>
</dbReference>
<protein>
    <recommendedName>
        <fullName evidence="8">Phospho-2-dehydro-3-deoxyheptonate aldolase</fullName>
        <ecNumber evidence="8">2.5.1.54</ecNumber>
    </recommendedName>
</protein>
<dbReference type="PIRSF" id="PIRSF001361">
    <property type="entry name" value="DAHP_synthase"/>
    <property type="match status" value="1"/>
</dbReference>
<accession>A8G7K4</accession>
<comment type="function">
    <text evidence="1 8">Stereospecific condensation of phosphoenolpyruvate (PEP) and D-erythrose-4-phosphate (E4P) giving rise to 3-deoxy-D-arabino-heptulosonate-7-phosphate (DAHP).</text>
</comment>
<evidence type="ECO:0000256" key="7">
    <source>
        <dbReference type="ARBA" id="ARBA00047508"/>
    </source>
</evidence>
<dbReference type="Pfam" id="PF00793">
    <property type="entry name" value="DAHP_synth_1"/>
    <property type="match status" value="1"/>
</dbReference>
<dbReference type="GO" id="GO:0008652">
    <property type="term" value="P:amino acid biosynthetic process"/>
    <property type="evidence" value="ECO:0007669"/>
    <property type="project" value="UniProtKB-KW"/>
</dbReference>
<dbReference type="Gene3D" id="3.20.20.70">
    <property type="entry name" value="Aldolase class I"/>
    <property type="match status" value="1"/>
</dbReference>
<dbReference type="RefSeq" id="WP_012008572.1">
    <property type="nucleotide sequence ID" value="NC_009840.1"/>
</dbReference>
<evidence type="ECO:0000259" key="9">
    <source>
        <dbReference type="Pfam" id="PF00793"/>
    </source>
</evidence>
<evidence type="ECO:0000256" key="4">
    <source>
        <dbReference type="ARBA" id="ARBA00022605"/>
    </source>
</evidence>
<evidence type="ECO:0000256" key="2">
    <source>
        <dbReference type="ARBA" id="ARBA00004688"/>
    </source>
</evidence>
<dbReference type="NCBIfam" id="TIGR00034">
    <property type="entry name" value="aroFGH"/>
    <property type="match status" value="1"/>
</dbReference>
<gene>
    <name evidence="10" type="primary">aroG</name>
    <name evidence="10" type="ordered locus">P9215_19721</name>
</gene>
<evidence type="ECO:0000256" key="6">
    <source>
        <dbReference type="ARBA" id="ARBA00023141"/>
    </source>
</evidence>
<dbReference type="InterPro" id="IPR013785">
    <property type="entry name" value="Aldolase_TIM"/>
</dbReference>
<dbReference type="FunFam" id="3.20.20.70:FF:000005">
    <property type="entry name" value="Phospho-2-dehydro-3-deoxyheptonate aldolase"/>
    <property type="match status" value="1"/>
</dbReference>
<dbReference type="AlphaFoldDB" id="A8G7K4"/>
<dbReference type="GO" id="GO:0009423">
    <property type="term" value="P:chorismate biosynthetic process"/>
    <property type="evidence" value="ECO:0007669"/>
    <property type="project" value="UniProtKB-UniPathway"/>
</dbReference>
<feature type="domain" description="DAHP synthetase I/KDSA" evidence="9">
    <location>
        <begin position="52"/>
        <end position="347"/>
    </location>
</feature>
<dbReference type="KEGG" id="pmh:P9215_19721"/>
<comment type="catalytic activity">
    <reaction evidence="7 8">
        <text>D-erythrose 4-phosphate + phosphoenolpyruvate + H2O = 7-phospho-2-dehydro-3-deoxy-D-arabino-heptonate + phosphate</text>
        <dbReference type="Rhea" id="RHEA:14717"/>
        <dbReference type="ChEBI" id="CHEBI:15377"/>
        <dbReference type="ChEBI" id="CHEBI:16897"/>
        <dbReference type="ChEBI" id="CHEBI:43474"/>
        <dbReference type="ChEBI" id="CHEBI:58394"/>
        <dbReference type="ChEBI" id="CHEBI:58702"/>
        <dbReference type="EC" id="2.5.1.54"/>
    </reaction>
</comment>
<name>A8G7K4_PROM2</name>
<keyword evidence="4 8" id="KW-0028">Amino-acid biosynthesis</keyword>
<dbReference type="OrthoDB" id="9807331at2"/>
<dbReference type="GO" id="GO:0009073">
    <property type="term" value="P:aromatic amino acid family biosynthetic process"/>
    <property type="evidence" value="ECO:0007669"/>
    <property type="project" value="UniProtKB-KW"/>
</dbReference>
<sequence>MTTSSNNSALEKTSDLHVVETRPLIPPSRLHNDIPLDHTSANTVSKTRRSIQNILHHNDHKLLVIVGPCSIHDLDAAKEYSKYIQNFREIYQDKLEIIMRVYFEKPRTTIGWKGLINDPHLDDSYDINTGLRRARSLLSYLATSGVPSATELLDPIVPQYIADLISWTAIGARTTESQTHREMASGLSMPIGFKNGTDGSFKTAINAMQSASKSHHFLGVNANGMASIVNTTGNPDGHIVLRGGSKGPNFETEHVQRISAELKQCNLPHKLMIDCSHGNSNKDFRKQSDVLRNIAVQISNGEKNILGVMLESHLKEGNQKLLKKEDLEFGRSITDACIDIETTKELLAILYSSVNY</sequence>
<dbReference type="UniPathway" id="UPA00053">
    <property type="reaction ID" value="UER00084"/>
</dbReference>
<dbReference type="EMBL" id="CP000825">
    <property type="protein sequence ID" value="ABV51585.1"/>
    <property type="molecule type" value="Genomic_DNA"/>
</dbReference>
<evidence type="ECO:0000256" key="1">
    <source>
        <dbReference type="ARBA" id="ARBA00003726"/>
    </source>
</evidence>
<evidence type="ECO:0000313" key="11">
    <source>
        <dbReference type="Proteomes" id="UP000002014"/>
    </source>
</evidence>
<dbReference type="Proteomes" id="UP000002014">
    <property type="component" value="Chromosome"/>
</dbReference>
<dbReference type="NCBIfam" id="NF009395">
    <property type="entry name" value="PRK12755.1"/>
    <property type="match status" value="1"/>
</dbReference>
<dbReference type="STRING" id="93060.P9215_19721"/>
<keyword evidence="5 8" id="KW-0808">Transferase</keyword>
<dbReference type="InterPro" id="IPR006218">
    <property type="entry name" value="DAHP1/KDSA"/>
</dbReference>
<dbReference type="GO" id="GO:0003849">
    <property type="term" value="F:3-deoxy-7-phosphoheptulonate synthase activity"/>
    <property type="evidence" value="ECO:0007669"/>
    <property type="project" value="UniProtKB-EC"/>
</dbReference>
<dbReference type="PANTHER" id="PTHR21225">
    <property type="entry name" value="PHOSPHO-2-DEHYDRO-3-DEOXYHEPTONATE ALDOLASE DAHP SYNTHETASE"/>
    <property type="match status" value="1"/>
</dbReference>
<evidence type="ECO:0000256" key="5">
    <source>
        <dbReference type="ARBA" id="ARBA00022679"/>
    </source>
</evidence>
<dbReference type="HOGENOM" id="CLU_030903_0_1_3"/>